<dbReference type="Proteomes" id="UP000232722">
    <property type="component" value="Unassembled WGS sequence"/>
</dbReference>
<protein>
    <submittedName>
        <fullName evidence="2">Uncharacterized protein</fullName>
    </submittedName>
</protein>
<proteinExistence type="predicted"/>
<evidence type="ECO:0000313" key="3">
    <source>
        <dbReference type="Proteomes" id="UP000232722"/>
    </source>
</evidence>
<reference evidence="2 3" key="2">
    <citation type="submission" date="2017-09" db="EMBL/GenBank/DDBJ databases">
        <title>Extensive intraspecific genome diversity in a model arbuscular mycorrhizal fungus.</title>
        <authorList>
            <person name="Chen E.C."/>
            <person name="Morin E."/>
            <person name="Beaudet D."/>
            <person name="Noel J."/>
            <person name="Ndikumana S."/>
            <person name="Charron P."/>
            <person name="St-Onge C."/>
            <person name="Giorgi J."/>
            <person name="Grigoriev I.V."/>
            <person name="Roux C."/>
            <person name="Martin F.M."/>
            <person name="Corradi N."/>
        </authorList>
    </citation>
    <scope>NUCLEOTIDE SEQUENCE [LARGE SCALE GENOMIC DNA]</scope>
    <source>
        <strain evidence="2 3">A5</strain>
    </source>
</reference>
<evidence type="ECO:0000313" key="2">
    <source>
        <dbReference type="EMBL" id="PKB99871.1"/>
    </source>
</evidence>
<comment type="caution">
    <text evidence="2">The sequence shown here is derived from an EMBL/GenBank/DDBJ whole genome shotgun (WGS) entry which is preliminary data.</text>
</comment>
<name>A0A2N0NZA5_9GLOM</name>
<dbReference type="EMBL" id="LLXJ01002049">
    <property type="protein sequence ID" value="PKB99871.1"/>
    <property type="molecule type" value="Genomic_DNA"/>
</dbReference>
<keyword evidence="1" id="KW-0812">Transmembrane</keyword>
<keyword evidence="1" id="KW-0472">Membrane</keyword>
<keyword evidence="1" id="KW-1133">Transmembrane helix</keyword>
<sequence length="123" mass="14491">MFLLTVSFLSFVGPRHYFEGIRRPFGRLDSYFEGLVRLGRSFKMALRVSLDTAAPWLFDMMMLVLWLFGHVGIRFKTPFHFILKWTTIFKGQGGPFQRPYSFNLKNLNKQYNNCNILVSQVEK</sequence>
<accession>A0A2N0NZA5</accession>
<gene>
    <name evidence="2" type="ORF">RhiirA5_429039</name>
</gene>
<dbReference type="AlphaFoldDB" id="A0A2N0NZA5"/>
<organism evidence="2 3">
    <name type="scientific">Rhizophagus irregularis</name>
    <dbReference type="NCBI Taxonomy" id="588596"/>
    <lineage>
        <taxon>Eukaryota</taxon>
        <taxon>Fungi</taxon>
        <taxon>Fungi incertae sedis</taxon>
        <taxon>Mucoromycota</taxon>
        <taxon>Glomeromycotina</taxon>
        <taxon>Glomeromycetes</taxon>
        <taxon>Glomerales</taxon>
        <taxon>Glomeraceae</taxon>
        <taxon>Rhizophagus</taxon>
    </lineage>
</organism>
<evidence type="ECO:0000256" key="1">
    <source>
        <dbReference type="SAM" id="Phobius"/>
    </source>
</evidence>
<feature type="transmembrane region" description="Helical" evidence="1">
    <location>
        <begin position="44"/>
        <end position="68"/>
    </location>
</feature>
<reference evidence="2 3" key="1">
    <citation type="submission" date="2016-04" db="EMBL/GenBank/DDBJ databases">
        <title>Genome analyses suggest a sexual origin of heterokaryosis in a supposedly ancient asexual fungus.</title>
        <authorList>
            <person name="Ropars J."/>
            <person name="Sedzielewska K."/>
            <person name="Noel J."/>
            <person name="Charron P."/>
            <person name="Farinelli L."/>
            <person name="Marton T."/>
            <person name="Kruger M."/>
            <person name="Pelin A."/>
            <person name="Brachmann A."/>
            <person name="Corradi N."/>
        </authorList>
    </citation>
    <scope>NUCLEOTIDE SEQUENCE [LARGE SCALE GENOMIC DNA]</scope>
    <source>
        <strain evidence="2 3">A5</strain>
    </source>
</reference>